<evidence type="ECO:0000256" key="1">
    <source>
        <dbReference type="ARBA" id="ARBA00004377"/>
    </source>
</evidence>
<evidence type="ECO:0000256" key="8">
    <source>
        <dbReference type="ARBA" id="ARBA00022989"/>
    </source>
</evidence>
<comment type="similarity">
    <text evidence="2">Belongs to the GSP G family.</text>
</comment>
<dbReference type="RefSeq" id="WP_341602203.1">
    <property type="nucleotide sequence ID" value="NZ_JBAKAW010000006.1"/>
</dbReference>
<accession>A0ABU9GZK1</accession>
<keyword evidence="8" id="KW-1133">Transmembrane helix</keyword>
<proteinExistence type="inferred from homology"/>
<comment type="subcellular location">
    <subcellularLocation>
        <location evidence="1">Cell inner membrane</location>
        <topology evidence="1">Single-pass membrane protein</topology>
    </subcellularLocation>
</comment>
<dbReference type="Pfam" id="PF07963">
    <property type="entry name" value="N_methyl"/>
    <property type="match status" value="1"/>
</dbReference>
<dbReference type="NCBIfam" id="TIGR02532">
    <property type="entry name" value="IV_pilin_GFxxxE"/>
    <property type="match status" value="1"/>
</dbReference>
<dbReference type="EMBL" id="JBAKAW010000006">
    <property type="protein sequence ID" value="MEL0654892.1"/>
    <property type="molecule type" value="Genomic_DNA"/>
</dbReference>
<evidence type="ECO:0000259" key="10">
    <source>
        <dbReference type="Pfam" id="PF08334"/>
    </source>
</evidence>
<dbReference type="SUPFAM" id="SSF54523">
    <property type="entry name" value="Pili subunits"/>
    <property type="match status" value="1"/>
</dbReference>
<dbReference type="Gene3D" id="3.30.700.10">
    <property type="entry name" value="Glycoprotein, Type 4 Pilin"/>
    <property type="match status" value="1"/>
</dbReference>
<dbReference type="Pfam" id="PF08334">
    <property type="entry name" value="T2SSG"/>
    <property type="match status" value="1"/>
</dbReference>
<organism evidence="11 12">
    <name type="scientific">Pseudoalteromonas issachenkonii</name>
    <dbReference type="NCBI Taxonomy" id="152297"/>
    <lineage>
        <taxon>Bacteria</taxon>
        <taxon>Pseudomonadati</taxon>
        <taxon>Pseudomonadota</taxon>
        <taxon>Gammaproteobacteria</taxon>
        <taxon>Alteromonadales</taxon>
        <taxon>Pseudoalteromonadaceae</taxon>
        <taxon>Pseudoalteromonas</taxon>
    </lineage>
</organism>
<evidence type="ECO:0000313" key="11">
    <source>
        <dbReference type="EMBL" id="MEL0654892.1"/>
    </source>
</evidence>
<protein>
    <recommendedName>
        <fullName evidence="3">Type II secretion system core protein G</fullName>
    </recommendedName>
</protein>
<sequence length="131" mass="14584">MKKQNGFTMMELLIVIVILGLLASLVAPKFFGKLSTAERGIAATQMSAFETAIDTYRLDLGRYPSKLEQLRSSDEPRWDGPYLPKDVPLDPWGNPYVYNLTNDKINPYALMSFGADGKEGGEDNNADIVHQ</sequence>
<evidence type="ECO:0000256" key="2">
    <source>
        <dbReference type="ARBA" id="ARBA00009984"/>
    </source>
</evidence>
<dbReference type="NCBIfam" id="TIGR01710">
    <property type="entry name" value="typeII_sec_gspG"/>
    <property type="match status" value="1"/>
</dbReference>
<reference evidence="11 12" key="1">
    <citation type="submission" date="2024-02" db="EMBL/GenBank/DDBJ databases">
        <title>Bacteria isolated from the canopy kelp, Nereocystis luetkeana.</title>
        <authorList>
            <person name="Pfister C.A."/>
            <person name="Younker I.T."/>
            <person name="Light S.H."/>
        </authorList>
    </citation>
    <scope>NUCLEOTIDE SEQUENCE [LARGE SCALE GENOMIC DNA]</scope>
    <source>
        <strain evidence="11 12">TI.1.03</strain>
    </source>
</reference>
<comment type="caution">
    <text evidence="11">The sequence shown here is derived from an EMBL/GenBank/DDBJ whole genome shotgun (WGS) entry which is preliminary data.</text>
</comment>
<evidence type="ECO:0000313" key="12">
    <source>
        <dbReference type="Proteomes" id="UP001371391"/>
    </source>
</evidence>
<evidence type="ECO:0000256" key="4">
    <source>
        <dbReference type="ARBA" id="ARBA00022475"/>
    </source>
</evidence>
<evidence type="ECO:0000256" key="6">
    <source>
        <dbReference type="ARBA" id="ARBA00022519"/>
    </source>
</evidence>
<dbReference type="PANTHER" id="PTHR30093">
    <property type="entry name" value="GENERAL SECRETION PATHWAY PROTEIN G"/>
    <property type="match status" value="1"/>
</dbReference>
<dbReference type="InterPro" id="IPR013545">
    <property type="entry name" value="T2SS_protein-GspG_C"/>
</dbReference>
<name>A0ABU9GZK1_9GAMM</name>
<dbReference type="PRINTS" id="PR00813">
    <property type="entry name" value="BCTERIALGSPG"/>
</dbReference>
<dbReference type="InterPro" id="IPR010054">
    <property type="entry name" value="Type2_sec_GspG"/>
</dbReference>
<dbReference type="InterPro" id="IPR045584">
    <property type="entry name" value="Pilin-like"/>
</dbReference>
<dbReference type="PANTHER" id="PTHR30093:SF44">
    <property type="entry name" value="TYPE II SECRETION SYSTEM CORE PROTEIN G"/>
    <property type="match status" value="1"/>
</dbReference>
<keyword evidence="6" id="KW-0997">Cell inner membrane</keyword>
<keyword evidence="4" id="KW-1003">Cell membrane</keyword>
<gene>
    <name evidence="11" type="primary">gspG</name>
    <name evidence="11" type="ORF">V6257_07625</name>
</gene>
<dbReference type="InterPro" id="IPR012902">
    <property type="entry name" value="N_methyl_site"/>
</dbReference>
<keyword evidence="9" id="KW-0472">Membrane</keyword>
<dbReference type="InterPro" id="IPR000983">
    <property type="entry name" value="Bac_GSPG_pilin"/>
</dbReference>
<keyword evidence="7" id="KW-0812">Transmembrane</keyword>
<dbReference type="Proteomes" id="UP001371391">
    <property type="component" value="Unassembled WGS sequence"/>
</dbReference>
<keyword evidence="12" id="KW-1185">Reference proteome</keyword>
<evidence type="ECO:0000256" key="9">
    <source>
        <dbReference type="ARBA" id="ARBA00023136"/>
    </source>
</evidence>
<feature type="domain" description="Type II secretion system protein GspG C-terminal" evidence="10">
    <location>
        <begin position="30"/>
        <end position="130"/>
    </location>
</feature>
<evidence type="ECO:0000256" key="3">
    <source>
        <dbReference type="ARBA" id="ARBA00020042"/>
    </source>
</evidence>
<evidence type="ECO:0000256" key="7">
    <source>
        <dbReference type="ARBA" id="ARBA00022692"/>
    </source>
</evidence>
<evidence type="ECO:0000256" key="5">
    <source>
        <dbReference type="ARBA" id="ARBA00022481"/>
    </source>
</evidence>
<keyword evidence="5" id="KW-0488">Methylation</keyword>